<evidence type="ECO:0000256" key="4">
    <source>
        <dbReference type="ARBA" id="ARBA00022692"/>
    </source>
</evidence>
<evidence type="ECO:0000256" key="5">
    <source>
        <dbReference type="ARBA" id="ARBA00022989"/>
    </source>
</evidence>
<dbReference type="InterPro" id="IPR029044">
    <property type="entry name" value="Nucleotide-diphossugar_trans"/>
</dbReference>
<dbReference type="PANTHER" id="PTHR43867:SF2">
    <property type="entry name" value="CELLULOSE SYNTHASE CATALYTIC SUBUNIT A [UDP-FORMING]"/>
    <property type="match status" value="1"/>
</dbReference>
<keyword evidence="5 7" id="KW-1133">Transmembrane helix</keyword>
<feature type="transmembrane region" description="Helical" evidence="7">
    <location>
        <begin position="21"/>
        <end position="42"/>
    </location>
</feature>
<sequence>MTTSPDRGRVRNLSLGRADRLRPASILASSGVASIIALLIGVEVSTDFDFMSLIQVMTMIVAWISVALAVLRLLACVTPQRQPSTLLPHAQLPTYTVIVPLFHEAHMVSGLISTLSSLDYPTEKLDIIFACESGDLGTVAAAEALAQPPFRVLVVPPTIPDGEPQTKPRALNYALARSHGELVTIFDAEDRPHPQQLRQAASAFAAHPQWMALQAPLHYFNTQDSLLAAQFGLEYAGLFQVLLPFFDKTGLPFPLGGTSNHMRREALDAVGGWDAYNVTEDADLAFRLAAYGGGIGWISAPTQEEAVSRIRPWHRQRSRWLKGYIQTWMVHMNAPLSGGWRRVVMLQLTLGLSLLSVLFFAPIMVLLGLVSAAKLLGITDAVIPAIYLWTLGFSLICGMAVGALGAIRAGQPHLLRHVPLMPVYWMLLFAPLMQALAELQTRPFHWHKTEHGVTGAPPDPPDKDACLINGPKY</sequence>
<dbReference type="Proteomes" id="UP001161391">
    <property type="component" value="Unassembled WGS sequence"/>
</dbReference>
<feature type="transmembrane region" description="Helical" evidence="7">
    <location>
        <begin position="350"/>
        <end position="373"/>
    </location>
</feature>
<reference evidence="9" key="1">
    <citation type="journal article" date="2014" name="Int. J. Syst. Evol. Microbiol.">
        <title>Complete genome of a new Firmicutes species belonging to the dominant human colonic microbiota ('Ruminococcus bicirculans') reveals two chromosomes and a selective capacity to utilize plant glucans.</title>
        <authorList>
            <consortium name="NISC Comparative Sequencing Program"/>
            <person name="Wegmann U."/>
            <person name="Louis P."/>
            <person name="Goesmann A."/>
            <person name="Henrissat B."/>
            <person name="Duncan S.H."/>
            <person name="Flint H.J."/>
        </authorList>
    </citation>
    <scope>NUCLEOTIDE SEQUENCE</scope>
    <source>
        <strain evidence="9">NBRC 108219</strain>
    </source>
</reference>
<evidence type="ECO:0000256" key="6">
    <source>
        <dbReference type="ARBA" id="ARBA00023136"/>
    </source>
</evidence>
<dbReference type="RefSeq" id="WP_284387186.1">
    <property type="nucleotide sequence ID" value="NZ_BSNK01000001.1"/>
</dbReference>
<comment type="subcellular location">
    <subcellularLocation>
        <location evidence="1">Membrane</location>
        <topology evidence="1">Multi-pass membrane protein</topology>
    </subcellularLocation>
</comment>
<dbReference type="SUPFAM" id="SSF53448">
    <property type="entry name" value="Nucleotide-diphospho-sugar transferases"/>
    <property type="match status" value="1"/>
</dbReference>
<evidence type="ECO:0000313" key="10">
    <source>
        <dbReference type="Proteomes" id="UP001161391"/>
    </source>
</evidence>
<dbReference type="InterPro" id="IPR050321">
    <property type="entry name" value="Glycosyltr_2/OpgH_subfam"/>
</dbReference>
<feature type="domain" description="Glycosyltransferase 2-like" evidence="8">
    <location>
        <begin position="183"/>
        <end position="390"/>
    </location>
</feature>
<gene>
    <name evidence="9" type="ORF">GCM10007853_05190</name>
</gene>
<dbReference type="InterPro" id="IPR001173">
    <property type="entry name" value="Glyco_trans_2-like"/>
</dbReference>
<evidence type="ECO:0000256" key="7">
    <source>
        <dbReference type="SAM" id="Phobius"/>
    </source>
</evidence>
<keyword evidence="10" id="KW-1185">Reference proteome</keyword>
<dbReference type="PANTHER" id="PTHR43867">
    <property type="entry name" value="CELLULOSE SYNTHASE CATALYTIC SUBUNIT A [UDP-FORMING]"/>
    <property type="match status" value="1"/>
</dbReference>
<evidence type="ECO:0000256" key="2">
    <source>
        <dbReference type="ARBA" id="ARBA00022676"/>
    </source>
</evidence>
<name>A0ABQ5V6D6_9PROT</name>
<dbReference type="Gene3D" id="3.90.550.10">
    <property type="entry name" value="Spore Coat Polysaccharide Biosynthesis Protein SpsA, Chain A"/>
    <property type="match status" value="1"/>
</dbReference>
<feature type="transmembrane region" description="Helical" evidence="7">
    <location>
        <begin position="385"/>
        <end position="407"/>
    </location>
</feature>
<keyword evidence="4 7" id="KW-0812">Transmembrane</keyword>
<proteinExistence type="predicted"/>
<evidence type="ECO:0000256" key="1">
    <source>
        <dbReference type="ARBA" id="ARBA00004141"/>
    </source>
</evidence>
<keyword evidence="3" id="KW-0808">Transferase</keyword>
<organism evidence="9 10">
    <name type="scientific">Algimonas ampicilliniresistens</name>
    <dbReference type="NCBI Taxonomy" id="1298735"/>
    <lineage>
        <taxon>Bacteria</taxon>
        <taxon>Pseudomonadati</taxon>
        <taxon>Pseudomonadota</taxon>
        <taxon>Alphaproteobacteria</taxon>
        <taxon>Maricaulales</taxon>
        <taxon>Robiginitomaculaceae</taxon>
        <taxon>Algimonas</taxon>
    </lineage>
</organism>
<dbReference type="Pfam" id="PF13632">
    <property type="entry name" value="Glyco_trans_2_3"/>
    <property type="match status" value="1"/>
</dbReference>
<feature type="transmembrane region" description="Helical" evidence="7">
    <location>
        <begin position="419"/>
        <end position="437"/>
    </location>
</feature>
<keyword evidence="6 7" id="KW-0472">Membrane</keyword>
<evidence type="ECO:0000259" key="8">
    <source>
        <dbReference type="Pfam" id="PF13632"/>
    </source>
</evidence>
<comment type="caution">
    <text evidence="9">The sequence shown here is derived from an EMBL/GenBank/DDBJ whole genome shotgun (WGS) entry which is preliminary data.</text>
</comment>
<protein>
    <recommendedName>
        <fullName evidence="8">Glycosyltransferase 2-like domain-containing protein</fullName>
    </recommendedName>
</protein>
<reference evidence="9" key="2">
    <citation type="submission" date="2023-01" db="EMBL/GenBank/DDBJ databases">
        <title>Draft genome sequence of Algimonas ampicilliniresistens strain NBRC 108219.</title>
        <authorList>
            <person name="Sun Q."/>
            <person name="Mori K."/>
        </authorList>
    </citation>
    <scope>NUCLEOTIDE SEQUENCE</scope>
    <source>
        <strain evidence="9">NBRC 108219</strain>
    </source>
</reference>
<evidence type="ECO:0000256" key="3">
    <source>
        <dbReference type="ARBA" id="ARBA00022679"/>
    </source>
</evidence>
<keyword evidence="2" id="KW-0328">Glycosyltransferase</keyword>
<feature type="transmembrane region" description="Helical" evidence="7">
    <location>
        <begin position="54"/>
        <end position="75"/>
    </location>
</feature>
<dbReference type="EMBL" id="BSNK01000001">
    <property type="protein sequence ID" value="GLQ22645.1"/>
    <property type="molecule type" value="Genomic_DNA"/>
</dbReference>
<evidence type="ECO:0000313" key="9">
    <source>
        <dbReference type="EMBL" id="GLQ22645.1"/>
    </source>
</evidence>
<accession>A0ABQ5V6D6</accession>